<gene>
    <name evidence="2" type="ORF">FO441_11245</name>
</gene>
<keyword evidence="1" id="KW-0472">Membrane</keyword>
<name>A0A558AS20_9STAP</name>
<organism evidence="2 3">
    <name type="scientific">Salinicoccus cyprini</name>
    <dbReference type="NCBI Taxonomy" id="2493691"/>
    <lineage>
        <taxon>Bacteria</taxon>
        <taxon>Bacillati</taxon>
        <taxon>Bacillota</taxon>
        <taxon>Bacilli</taxon>
        <taxon>Bacillales</taxon>
        <taxon>Staphylococcaceae</taxon>
        <taxon>Salinicoccus</taxon>
    </lineage>
</organism>
<protein>
    <submittedName>
        <fullName evidence="2">DUF3169 family protein</fullName>
    </submittedName>
</protein>
<feature type="transmembrane region" description="Helical" evidence="1">
    <location>
        <begin position="173"/>
        <end position="194"/>
    </location>
</feature>
<comment type="caution">
    <text evidence="2">The sequence shown here is derived from an EMBL/GenBank/DDBJ whole genome shotgun (WGS) entry which is preliminary data.</text>
</comment>
<dbReference type="InterPro" id="IPR021509">
    <property type="entry name" value="DUF3169"/>
</dbReference>
<feature type="transmembrane region" description="Helical" evidence="1">
    <location>
        <begin position="109"/>
        <end position="128"/>
    </location>
</feature>
<accession>A0A558AS20</accession>
<proteinExistence type="predicted"/>
<feature type="transmembrane region" description="Helical" evidence="1">
    <location>
        <begin position="36"/>
        <end position="59"/>
    </location>
</feature>
<dbReference type="RefSeq" id="WP_145290142.1">
    <property type="nucleotide sequence ID" value="NZ_VMSJ01000005.1"/>
</dbReference>
<evidence type="ECO:0000313" key="3">
    <source>
        <dbReference type="Proteomes" id="UP000315103"/>
    </source>
</evidence>
<keyword evidence="3" id="KW-1185">Reference proteome</keyword>
<dbReference type="Pfam" id="PF11368">
    <property type="entry name" value="DUF3169"/>
    <property type="match status" value="1"/>
</dbReference>
<keyword evidence="1" id="KW-1133">Transmembrane helix</keyword>
<keyword evidence="1" id="KW-0812">Transmembrane</keyword>
<feature type="transmembrane region" description="Helical" evidence="1">
    <location>
        <begin position="200"/>
        <end position="219"/>
    </location>
</feature>
<dbReference type="AlphaFoldDB" id="A0A558AS20"/>
<feature type="transmembrane region" description="Helical" evidence="1">
    <location>
        <begin position="80"/>
        <end position="103"/>
    </location>
</feature>
<feature type="transmembrane region" description="Helical" evidence="1">
    <location>
        <begin position="7"/>
        <end position="24"/>
    </location>
</feature>
<evidence type="ECO:0000313" key="2">
    <source>
        <dbReference type="EMBL" id="TVT27067.1"/>
    </source>
</evidence>
<dbReference type="Proteomes" id="UP000315103">
    <property type="component" value="Unassembled WGS sequence"/>
</dbReference>
<dbReference type="OrthoDB" id="2199273at2"/>
<dbReference type="EMBL" id="VMSJ01000005">
    <property type="protein sequence ID" value="TVT27067.1"/>
    <property type="molecule type" value="Genomic_DNA"/>
</dbReference>
<sequence>MKYALKLLLYAAGGFIVAYTVMFTDILNQINLDSRWLNMTVFVLAIITVVLSIIGYFQLKGTAKDEDMDEDLREQYKYRKFSDLSLATHSSIILSFLAMGLGVISEMPLWFVISSLVLFCLSFAFQIFTSKLPKQLYPERNLPEISDARYADKLLAVSDDGERHVMLNGLYKAFASTSALLFMSLVILMVYSVATGNAQIIGMLLIGSILLISNAQYVLSIRNKG</sequence>
<evidence type="ECO:0000256" key="1">
    <source>
        <dbReference type="SAM" id="Phobius"/>
    </source>
</evidence>
<reference evidence="2 3" key="1">
    <citation type="submission" date="2019-07" db="EMBL/GenBank/DDBJ databases">
        <title>Salinicoccus cyprini sp. nov., isolated from gastro-intestinal tract of mirror carp, Cyprinus carpio var. specularis, collected from Gobind Sagar Reservoir, Himachal Pradesh, India.</title>
        <authorList>
            <person name="Talwar C."/>
            <person name="Singh A.K."/>
            <person name="Lal R."/>
            <person name="Negi R.K."/>
        </authorList>
    </citation>
    <scope>NUCLEOTIDE SEQUENCE [LARGE SCALE GENOMIC DNA]</scope>
    <source>
        <strain evidence="2 3">CT19</strain>
    </source>
</reference>